<dbReference type="EMBL" id="PCSU01000021">
    <property type="protein sequence ID" value="PIP56725.1"/>
    <property type="molecule type" value="Genomic_DNA"/>
</dbReference>
<evidence type="ECO:0000313" key="1">
    <source>
        <dbReference type="EMBL" id="PIP56725.1"/>
    </source>
</evidence>
<dbReference type="Proteomes" id="UP000228495">
    <property type="component" value="Unassembled WGS sequence"/>
</dbReference>
<proteinExistence type="predicted"/>
<sequence>MKSLERRYNNIADKNPLWAPYICLANAVKGQQFSRGTISHSFTKLIDVNEYGQGEKRQLINHLCTLSNIPRTTKKKALRPKLASKT</sequence>
<accession>A0A2H0BGD2</accession>
<name>A0A2H0BGD2_UNCKA</name>
<organism evidence="1 2">
    <name type="scientific">candidate division WWE3 bacterium CG22_combo_CG10-13_8_21_14_all_39_12</name>
    <dbReference type="NCBI Taxonomy" id="1975094"/>
    <lineage>
        <taxon>Bacteria</taxon>
        <taxon>Katanobacteria</taxon>
    </lineage>
</organism>
<reference evidence="1 2" key="1">
    <citation type="submission" date="2017-09" db="EMBL/GenBank/DDBJ databases">
        <title>Depth-based differentiation of microbial function through sediment-hosted aquifers and enrichment of novel symbionts in the deep terrestrial subsurface.</title>
        <authorList>
            <person name="Probst A.J."/>
            <person name="Ladd B."/>
            <person name="Jarett J.K."/>
            <person name="Geller-Mcgrath D.E."/>
            <person name="Sieber C.M."/>
            <person name="Emerson J.B."/>
            <person name="Anantharaman K."/>
            <person name="Thomas B.C."/>
            <person name="Malmstrom R."/>
            <person name="Stieglmeier M."/>
            <person name="Klingl A."/>
            <person name="Woyke T."/>
            <person name="Ryan C.M."/>
            <person name="Banfield J.F."/>
        </authorList>
    </citation>
    <scope>NUCLEOTIDE SEQUENCE [LARGE SCALE GENOMIC DNA]</scope>
    <source>
        <strain evidence="1">CG22_combo_CG10-13_8_21_14_all_39_12</strain>
    </source>
</reference>
<protein>
    <submittedName>
        <fullName evidence="1">Uncharacterized protein</fullName>
    </submittedName>
</protein>
<dbReference type="AlphaFoldDB" id="A0A2H0BGD2"/>
<gene>
    <name evidence="1" type="ORF">COX05_01510</name>
</gene>
<evidence type="ECO:0000313" key="2">
    <source>
        <dbReference type="Proteomes" id="UP000228495"/>
    </source>
</evidence>
<comment type="caution">
    <text evidence="1">The sequence shown here is derived from an EMBL/GenBank/DDBJ whole genome shotgun (WGS) entry which is preliminary data.</text>
</comment>